<evidence type="ECO:0000256" key="6">
    <source>
        <dbReference type="RuleBase" id="RU363132"/>
    </source>
</evidence>
<evidence type="ECO:0000313" key="9">
    <source>
        <dbReference type="EnsemblPlants" id="KEH33648"/>
    </source>
</evidence>
<dbReference type="InterPro" id="IPR003388">
    <property type="entry name" value="Reticulon"/>
</dbReference>
<feature type="domain" description="Reticulon" evidence="7">
    <location>
        <begin position="37"/>
        <end position="208"/>
    </location>
</feature>
<dbReference type="Pfam" id="PF02453">
    <property type="entry name" value="Reticulon"/>
    <property type="match status" value="1"/>
</dbReference>
<organism evidence="8 10">
    <name type="scientific">Medicago truncatula</name>
    <name type="common">Barrel medic</name>
    <name type="synonym">Medicago tribuloides</name>
    <dbReference type="NCBI Taxonomy" id="3880"/>
    <lineage>
        <taxon>Eukaryota</taxon>
        <taxon>Viridiplantae</taxon>
        <taxon>Streptophyta</taxon>
        <taxon>Embryophyta</taxon>
        <taxon>Tracheophyta</taxon>
        <taxon>Spermatophyta</taxon>
        <taxon>Magnoliopsida</taxon>
        <taxon>eudicotyledons</taxon>
        <taxon>Gunneridae</taxon>
        <taxon>Pentapetalae</taxon>
        <taxon>rosids</taxon>
        <taxon>fabids</taxon>
        <taxon>Fabales</taxon>
        <taxon>Fabaceae</taxon>
        <taxon>Papilionoideae</taxon>
        <taxon>50 kb inversion clade</taxon>
        <taxon>NPAAA clade</taxon>
        <taxon>Hologalegina</taxon>
        <taxon>IRL clade</taxon>
        <taxon>Trifolieae</taxon>
        <taxon>Medicago</taxon>
    </lineage>
</organism>
<evidence type="ECO:0000256" key="2">
    <source>
        <dbReference type="ARBA" id="ARBA00022692"/>
    </source>
</evidence>
<dbReference type="PANTHER" id="PTHR10994:SF62">
    <property type="entry name" value="RETICULON-LIKE PROTEIN B8"/>
    <property type="match status" value="1"/>
</dbReference>
<keyword evidence="2 6" id="KW-0812">Transmembrane</keyword>
<comment type="subcellular location">
    <subcellularLocation>
        <location evidence="1 6">Endoplasmic reticulum membrane</location>
        <topology evidence="1 6">Multi-pass membrane protein</topology>
    </subcellularLocation>
</comment>
<reference evidence="9" key="3">
    <citation type="submission" date="2015-04" db="UniProtKB">
        <authorList>
            <consortium name="EnsemblPlants"/>
        </authorList>
    </citation>
    <scope>IDENTIFICATION</scope>
    <source>
        <strain evidence="9">cv. Jemalong A17</strain>
    </source>
</reference>
<dbReference type="Proteomes" id="UP000002051">
    <property type="component" value="Chromosome 3"/>
</dbReference>
<evidence type="ECO:0000256" key="5">
    <source>
        <dbReference type="ARBA" id="ARBA00023136"/>
    </source>
</evidence>
<evidence type="ECO:0000256" key="1">
    <source>
        <dbReference type="ARBA" id="ARBA00004477"/>
    </source>
</evidence>
<protein>
    <recommendedName>
        <fullName evidence="6">Reticulon-like protein</fullName>
    </recommendedName>
</protein>
<dbReference type="ExpressionAtlas" id="A0A072UX40">
    <property type="expression patterns" value="differential"/>
</dbReference>
<evidence type="ECO:0000313" key="8">
    <source>
        <dbReference type="EMBL" id="KEH33648.1"/>
    </source>
</evidence>
<gene>
    <name evidence="9" type="primary">25490560</name>
    <name evidence="8" type="ordered locus">MTR_3g449880</name>
</gene>
<reference evidence="8 10" key="2">
    <citation type="journal article" date="2014" name="BMC Genomics">
        <title>An improved genome release (version Mt4.0) for the model legume Medicago truncatula.</title>
        <authorList>
            <person name="Tang H."/>
            <person name="Krishnakumar V."/>
            <person name="Bidwell S."/>
            <person name="Rosen B."/>
            <person name="Chan A."/>
            <person name="Zhou S."/>
            <person name="Gentzbittel L."/>
            <person name="Childs K.L."/>
            <person name="Yandell M."/>
            <person name="Gundlach H."/>
            <person name="Mayer K.F."/>
            <person name="Schwartz D.C."/>
            <person name="Town C.D."/>
        </authorList>
    </citation>
    <scope>GENOME REANNOTATION</scope>
    <source>
        <strain evidence="8">A17</strain>
        <strain evidence="9 10">cv. Jemalong A17</strain>
    </source>
</reference>
<name>A0A072UX40_MEDTR</name>
<keyword evidence="5 6" id="KW-0472">Membrane</keyword>
<sequence>MYGIYTQFNLRCILFMSSKSFNFTSVFLIFLALNAIAADVLLWRNKTISASFLTGATIVWVLFEWLNYNFISLLCFVLVLGLLAQFLWSNASGFLNSTPSQVPRFVVPEELFVNIATVIGNEVNRGLRFLQDVSCEGNLKTFLIVVVSLWAGSVIGSWCNFLTVIYIGIVAAHTLPVLYERYEDEVDNFVLKVFGQIQNNYRKLDAGVLKGKLKVKKHD</sequence>
<evidence type="ECO:0000313" key="10">
    <source>
        <dbReference type="Proteomes" id="UP000002051"/>
    </source>
</evidence>
<proteinExistence type="predicted"/>
<keyword evidence="10" id="KW-1185">Reference proteome</keyword>
<dbReference type="PROSITE" id="PS50845">
    <property type="entry name" value="RETICULON"/>
    <property type="match status" value="1"/>
</dbReference>
<dbReference type="PANTHER" id="PTHR10994">
    <property type="entry name" value="RETICULON"/>
    <property type="match status" value="1"/>
</dbReference>
<evidence type="ECO:0000256" key="4">
    <source>
        <dbReference type="ARBA" id="ARBA00022989"/>
    </source>
</evidence>
<reference evidence="8 10" key="1">
    <citation type="journal article" date="2011" name="Nature">
        <title>The Medicago genome provides insight into the evolution of rhizobial symbioses.</title>
        <authorList>
            <person name="Young N.D."/>
            <person name="Debelle F."/>
            <person name="Oldroyd G.E."/>
            <person name="Geurts R."/>
            <person name="Cannon S.B."/>
            <person name="Udvardi M.K."/>
            <person name="Benedito V.A."/>
            <person name="Mayer K.F."/>
            <person name="Gouzy J."/>
            <person name="Schoof H."/>
            <person name="Van de Peer Y."/>
            <person name="Proost S."/>
            <person name="Cook D.R."/>
            <person name="Meyers B.C."/>
            <person name="Spannagl M."/>
            <person name="Cheung F."/>
            <person name="De Mita S."/>
            <person name="Krishnakumar V."/>
            <person name="Gundlach H."/>
            <person name="Zhou S."/>
            <person name="Mudge J."/>
            <person name="Bharti A.K."/>
            <person name="Murray J.D."/>
            <person name="Naoumkina M.A."/>
            <person name="Rosen B."/>
            <person name="Silverstein K.A."/>
            <person name="Tang H."/>
            <person name="Rombauts S."/>
            <person name="Zhao P.X."/>
            <person name="Zhou P."/>
            <person name="Barbe V."/>
            <person name="Bardou P."/>
            <person name="Bechner M."/>
            <person name="Bellec A."/>
            <person name="Berger A."/>
            <person name="Berges H."/>
            <person name="Bidwell S."/>
            <person name="Bisseling T."/>
            <person name="Choisne N."/>
            <person name="Couloux A."/>
            <person name="Denny R."/>
            <person name="Deshpande S."/>
            <person name="Dai X."/>
            <person name="Doyle J.J."/>
            <person name="Dudez A.M."/>
            <person name="Farmer A.D."/>
            <person name="Fouteau S."/>
            <person name="Franken C."/>
            <person name="Gibelin C."/>
            <person name="Gish J."/>
            <person name="Goldstein S."/>
            <person name="Gonzalez A.J."/>
            <person name="Green P.J."/>
            <person name="Hallab A."/>
            <person name="Hartog M."/>
            <person name="Hua A."/>
            <person name="Humphray S.J."/>
            <person name="Jeong D.H."/>
            <person name="Jing Y."/>
            <person name="Jocker A."/>
            <person name="Kenton S.M."/>
            <person name="Kim D.J."/>
            <person name="Klee K."/>
            <person name="Lai H."/>
            <person name="Lang C."/>
            <person name="Lin S."/>
            <person name="Macmil S.L."/>
            <person name="Magdelenat G."/>
            <person name="Matthews L."/>
            <person name="McCorrison J."/>
            <person name="Monaghan E.L."/>
            <person name="Mun J.H."/>
            <person name="Najar F.Z."/>
            <person name="Nicholson C."/>
            <person name="Noirot C."/>
            <person name="O'Bleness M."/>
            <person name="Paule C.R."/>
            <person name="Poulain J."/>
            <person name="Prion F."/>
            <person name="Qin B."/>
            <person name="Qu C."/>
            <person name="Retzel E.F."/>
            <person name="Riddle C."/>
            <person name="Sallet E."/>
            <person name="Samain S."/>
            <person name="Samson N."/>
            <person name="Sanders I."/>
            <person name="Saurat O."/>
            <person name="Scarpelli C."/>
            <person name="Schiex T."/>
            <person name="Segurens B."/>
            <person name="Severin A.J."/>
            <person name="Sherrier D.J."/>
            <person name="Shi R."/>
            <person name="Sims S."/>
            <person name="Singer S.R."/>
            <person name="Sinharoy S."/>
            <person name="Sterck L."/>
            <person name="Viollet A."/>
            <person name="Wang B.B."/>
            <person name="Wang K."/>
            <person name="Wang M."/>
            <person name="Wang X."/>
            <person name="Warfsmann J."/>
            <person name="Weissenbach J."/>
            <person name="White D.D."/>
            <person name="White J.D."/>
            <person name="Wiley G.B."/>
            <person name="Wincker P."/>
            <person name="Xing Y."/>
            <person name="Yang L."/>
            <person name="Yao Z."/>
            <person name="Ying F."/>
            <person name="Zhai J."/>
            <person name="Zhou L."/>
            <person name="Zuber A."/>
            <person name="Denarie J."/>
            <person name="Dixon R.A."/>
            <person name="May G.D."/>
            <person name="Schwartz D.C."/>
            <person name="Rogers J."/>
            <person name="Quetier F."/>
            <person name="Town C.D."/>
            <person name="Roe B.A."/>
        </authorList>
    </citation>
    <scope>NUCLEOTIDE SEQUENCE [LARGE SCALE GENOMIC DNA]</scope>
    <source>
        <strain evidence="8">A17</strain>
        <strain evidence="9 10">cv. Jemalong A17</strain>
    </source>
</reference>
<dbReference type="HOGENOM" id="CLU_066344_2_0_1"/>
<evidence type="ECO:0000259" key="7">
    <source>
        <dbReference type="PROSITE" id="PS50845"/>
    </source>
</evidence>
<dbReference type="EnsemblPlants" id="KEH33648">
    <property type="protein sequence ID" value="KEH33648"/>
    <property type="gene ID" value="MTR_3g449880"/>
</dbReference>
<feature type="transmembrane region" description="Helical" evidence="6">
    <location>
        <begin position="142"/>
        <end position="172"/>
    </location>
</feature>
<keyword evidence="3 6" id="KW-0256">Endoplasmic reticulum</keyword>
<dbReference type="GO" id="GO:0005789">
    <property type="term" value="C:endoplasmic reticulum membrane"/>
    <property type="evidence" value="ECO:0007669"/>
    <property type="project" value="UniProtKB-SubCell"/>
</dbReference>
<dbReference type="InterPro" id="IPR045064">
    <property type="entry name" value="Reticulon-like"/>
</dbReference>
<keyword evidence="4 6" id="KW-1133">Transmembrane helix</keyword>
<evidence type="ECO:0000256" key="3">
    <source>
        <dbReference type="ARBA" id="ARBA00022824"/>
    </source>
</evidence>
<dbReference type="AlphaFoldDB" id="A0A072UX40"/>
<accession>A0A072UX40</accession>
<dbReference type="GO" id="GO:0009617">
    <property type="term" value="P:response to bacterium"/>
    <property type="evidence" value="ECO:0007669"/>
    <property type="project" value="InterPro"/>
</dbReference>
<dbReference type="EMBL" id="CM001219">
    <property type="protein sequence ID" value="KEH33648.1"/>
    <property type="molecule type" value="Genomic_DNA"/>
</dbReference>
<feature type="transmembrane region" description="Helical" evidence="6">
    <location>
        <begin position="47"/>
        <end position="63"/>
    </location>
</feature>
<feature type="transmembrane region" description="Helical" evidence="6">
    <location>
        <begin position="70"/>
        <end position="88"/>
    </location>
</feature>
<dbReference type="OrthoDB" id="567788at2759"/>